<dbReference type="InterPro" id="IPR003265">
    <property type="entry name" value="HhH-GPD_domain"/>
</dbReference>
<keyword evidence="14" id="KW-0326">Glycosidase</keyword>
<dbReference type="OrthoDB" id="9802365at2"/>
<dbReference type="EC" id="3.2.2.31" evidence="5"/>
<dbReference type="FunFam" id="1.10.340.30:FF:000002">
    <property type="entry name" value="Adenine DNA glycosylase"/>
    <property type="match status" value="1"/>
</dbReference>
<comment type="catalytic activity">
    <reaction evidence="1">
        <text>Hydrolyzes free adenine bases from 7,8-dihydro-8-oxoguanine:adenine mismatched double-stranded DNA, leaving an apurinic site.</text>
        <dbReference type="EC" id="3.2.2.31"/>
    </reaction>
</comment>
<comment type="function">
    <text evidence="3">Adenine glycosylase active on G-A mispairs. MutY also corrects error-prone DNA synthesis past GO lesions which are due to the oxidatively damaged form of guanine: 7,8-dihydro-8-oxoguanine (8-oxo-dGTP).</text>
</comment>
<dbReference type="InterPro" id="IPR000445">
    <property type="entry name" value="HhH_motif"/>
</dbReference>
<dbReference type="Pfam" id="PF00633">
    <property type="entry name" value="HHH"/>
    <property type="match status" value="1"/>
</dbReference>
<dbReference type="AlphaFoldDB" id="A0A501X0I4"/>
<dbReference type="Gene3D" id="1.10.1670.10">
    <property type="entry name" value="Helix-hairpin-Helix base-excision DNA repair enzymes (C-terminal)"/>
    <property type="match status" value="1"/>
</dbReference>
<dbReference type="CDD" id="cd00056">
    <property type="entry name" value="ENDO3c"/>
    <property type="match status" value="1"/>
</dbReference>
<dbReference type="InterPro" id="IPR044298">
    <property type="entry name" value="MIG/MutY"/>
</dbReference>
<evidence type="ECO:0000256" key="1">
    <source>
        <dbReference type="ARBA" id="ARBA00000843"/>
    </source>
</evidence>
<feature type="domain" description="HhH-GPD" evidence="15">
    <location>
        <begin position="42"/>
        <end position="191"/>
    </location>
</feature>
<dbReference type="GO" id="GO:0051539">
    <property type="term" value="F:4 iron, 4 sulfur cluster binding"/>
    <property type="evidence" value="ECO:0007669"/>
    <property type="project" value="UniProtKB-KW"/>
</dbReference>
<dbReference type="Gene3D" id="3.90.79.10">
    <property type="entry name" value="Nucleoside Triphosphate Pyrophosphohydrolase"/>
    <property type="match status" value="1"/>
</dbReference>
<keyword evidence="11" id="KW-0408">Iron</keyword>
<evidence type="ECO:0000313" key="16">
    <source>
        <dbReference type="EMBL" id="TPE52266.1"/>
    </source>
</evidence>
<dbReference type="GO" id="GO:0006284">
    <property type="term" value="P:base-excision repair"/>
    <property type="evidence" value="ECO:0007669"/>
    <property type="project" value="InterPro"/>
</dbReference>
<keyword evidence="10" id="KW-0378">Hydrolase</keyword>
<dbReference type="GO" id="GO:0032357">
    <property type="term" value="F:oxidized purine DNA binding"/>
    <property type="evidence" value="ECO:0007669"/>
    <property type="project" value="TreeGrafter"/>
</dbReference>
<keyword evidence="8" id="KW-0479">Metal-binding</keyword>
<dbReference type="PANTHER" id="PTHR42944">
    <property type="entry name" value="ADENINE DNA GLYCOSYLASE"/>
    <property type="match status" value="1"/>
</dbReference>
<dbReference type="SMART" id="SM00478">
    <property type="entry name" value="ENDO3c"/>
    <property type="match status" value="1"/>
</dbReference>
<protein>
    <recommendedName>
        <fullName evidence="6">Adenine DNA glycosylase</fullName>
        <ecNumber evidence="5">3.2.2.31</ecNumber>
    </recommendedName>
</protein>
<keyword evidence="12" id="KW-0411">Iron-sulfur</keyword>
<dbReference type="Pfam" id="PF14815">
    <property type="entry name" value="NUDIX_4"/>
    <property type="match status" value="1"/>
</dbReference>
<keyword evidence="7" id="KW-0004">4Fe-4S</keyword>
<name>A0A501X0I4_9RHOB</name>
<dbReference type="SUPFAM" id="SSF48150">
    <property type="entry name" value="DNA-glycosylase"/>
    <property type="match status" value="1"/>
</dbReference>
<dbReference type="EMBL" id="VFRP01000004">
    <property type="protein sequence ID" value="TPE52266.1"/>
    <property type="molecule type" value="Genomic_DNA"/>
</dbReference>
<keyword evidence="17" id="KW-1185">Reference proteome</keyword>
<evidence type="ECO:0000256" key="6">
    <source>
        <dbReference type="ARBA" id="ARBA00022023"/>
    </source>
</evidence>
<dbReference type="GO" id="GO:0035485">
    <property type="term" value="F:adenine/guanine mispair binding"/>
    <property type="evidence" value="ECO:0007669"/>
    <property type="project" value="TreeGrafter"/>
</dbReference>
<organism evidence="16 17">
    <name type="scientific">Amaricoccus solimangrovi</name>
    <dbReference type="NCBI Taxonomy" id="2589815"/>
    <lineage>
        <taxon>Bacteria</taxon>
        <taxon>Pseudomonadati</taxon>
        <taxon>Pseudomonadota</taxon>
        <taxon>Alphaproteobacteria</taxon>
        <taxon>Rhodobacterales</taxon>
        <taxon>Paracoccaceae</taxon>
        <taxon>Amaricoccus</taxon>
    </lineage>
</organism>
<evidence type="ECO:0000256" key="3">
    <source>
        <dbReference type="ARBA" id="ARBA00002933"/>
    </source>
</evidence>
<evidence type="ECO:0000256" key="8">
    <source>
        <dbReference type="ARBA" id="ARBA00022723"/>
    </source>
</evidence>
<evidence type="ECO:0000256" key="7">
    <source>
        <dbReference type="ARBA" id="ARBA00022485"/>
    </source>
</evidence>
<evidence type="ECO:0000256" key="5">
    <source>
        <dbReference type="ARBA" id="ARBA00012045"/>
    </source>
</evidence>
<evidence type="ECO:0000256" key="9">
    <source>
        <dbReference type="ARBA" id="ARBA00022763"/>
    </source>
</evidence>
<dbReference type="Pfam" id="PF10576">
    <property type="entry name" value="EndIII_4Fe-2S"/>
    <property type="match status" value="1"/>
</dbReference>
<dbReference type="InterPro" id="IPR015797">
    <property type="entry name" value="NUDIX_hydrolase-like_dom_sf"/>
</dbReference>
<dbReference type="Gene3D" id="1.10.340.30">
    <property type="entry name" value="Hypothetical protein, domain 2"/>
    <property type="match status" value="1"/>
</dbReference>
<dbReference type="InterPro" id="IPR005760">
    <property type="entry name" value="A/G_AdeGlyc_MutY"/>
</dbReference>
<comment type="caution">
    <text evidence="16">The sequence shown here is derived from an EMBL/GenBank/DDBJ whole genome shotgun (WGS) entry which is preliminary data.</text>
</comment>
<dbReference type="GO" id="GO:0000701">
    <property type="term" value="F:purine-specific mismatch base pair DNA N-glycosylase activity"/>
    <property type="evidence" value="ECO:0007669"/>
    <property type="project" value="UniProtKB-EC"/>
</dbReference>
<dbReference type="Proteomes" id="UP000319255">
    <property type="component" value="Unassembled WGS sequence"/>
</dbReference>
<gene>
    <name evidence="16" type="primary">mutY</name>
    <name evidence="16" type="ORF">FJM51_06400</name>
</gene>
<dbReference type="NCBIfam" id="TIGR01084">
    <property type="entry name" value="mutY"/>
    <property type="match status" value="1"/>
</dbReference>
<dbReference type="GO" id="GO:0034039">
    <property type="term" value="F:8-oxo-7,8-dihydroguanine DNA N-glycosylase activity"/>
    <property type="evidence" value="ECO:0007669"/>
    <property type="project" value="TreeGrafter"/>
</dbReference>
<evidence type="ECO:0000256" key="2">
    <source>
        <dbReference type="ARBA" id="ARBA00001966"/>
    </source>
</evidence>
<dbReference type="GO" id="GO:0006298">
    <property type="term" value="P:mismatch repair"/>
    <property type="evidence" value="ECO:0007669"/>
    <property type="project" value="TreeGrafter"/>
</dbReference>
<evidence type="ECO:0000256" key="13">
    <source>
        <dbReference type="ARBA" id="ARBA00023204"/>
    </source>
</evidence>
<evidence type="ECO:0000256" key="11">
    <source>
        <dbReference type="ARBA" id="ARBA00023004"/>
    </source>
</evidence>
<dbReference type="PANTHER" id="PTHR42944:SF1">
    <property type="entry name" value="ADENINE DNA GLYCOSYLASE"/>
    <property type="match status" value="1"/>
</dbReference>
<dbReference type="InterPro" id="IPR004036">
    <property type="entry name" value="Endonuclease-III-like_CS2"/>
</dbReference>
<proteinExistence type="inferred from homology"/>
<sequence>MAAELLGWYDRMARAMPWRVPPAERLRGARPDPYHVWLSEVMLQQTTVAAVKGYFERFVARWPRVSDLAAAPDAEVMAAWAGLGYYARARNLLRCARVVAQELDGRFPETEAALRALPGVGPYTAAAIAAIAFDRPATVLDGNVERVIARLRAVEEPLPGAKERLRALAAEITPRERPGDYAQAIMDLGATICTPRAPACGLCPWRADCAARALGIAAELPRKAAKAAKPTRLGIAYLALRPDGTVLVERRPEKGLLGGMLGLPGGAWGAEAVAAPPFAADWRDLGVEARHTFTHFHLRLRLMGARVPAVTPGDFRPRDGLAEAMPTVMRKALALGLGAMG</sequence>
<dbReference type="GO" id="GO:0046872">
    <property type="term" value="F:metal ion binding"/>
    <property type="evidence" value="ECO:0007669"/>
    <property type="project" value="UniProtKB-KW"/>
</dbReference>
<dbReference type="InterPro" id="IPR023170">
    <property type="entry name" value="HhH_base_excis_C"/>
</dbReference>
<dbReference type="InterPro" id="IPR003651">
    <property type="entry name" value="Endonuclease3_FeS-loop_motif"/>
</dbReference>
<dbReference type="PROSITE" id="PS01155">
    <property type="entry name" value="ENDONUCLEASE_III_2"/>
    <property type="match status" value="1"/>
</dbReference>
<evidence type="ECO:0000256" key="14">
    <source>
        <dbReference type="ARBA" id="ARBA00023295"/>
    </source>
</evidence>
<accession>A0A501X0I4</accession>
<evidence type="ECO:0000259" key="15">
    <source>
        <dbReference type="SMART" id="SM00478"/>
    </source>
</evidence>
<dbReference type="InterPro" id="IPR029119">
    <property type="entry name" value="MutY_C"/>
</dbReference>
<comment type="similarity">
    <text evidence="4">Belongs to the Nth/MutY family.</text>
</comment>
<dbReference type="SUPFAM" id="SSF55811">
    <property type="entry name" value="Nudix"/>
    <property type="match status" value="1"/>
</dbReference>
<reference evidence="16 17" key="1">
    <citation type="submission" date="2019-06" db="EMBL/GenBank/DDBJ databases">
        <title>A novel bacterium of genus Amaricoccus, isolated from marine sediment.</title>
        <authorList>
            <person name="Huang H."/>
            <person name="Mo K."/>
            <person name="Hu Y."/>
        </authorList>
    </citation>
    <scope>NUCLEOTIDE SEQUENCE [LARGE SCALE GENOMIC DNA]</scope>
    <source>
        <strain evidence="16 17">HB172011</strain>
    </source>
</reference>
<dbReference type="Pfam" id="PF00730">
    <property type="entry name" value="HhH-GPD"/>
    <property type="match status" value="1"/>
</dbReference>
<dbReference type="InterPro" id="IPR011257">
    <property type="entry name" value="DNA_glycosylase"/>
</dbReference>
<evidence type="ECO:0000256" key="10">
    <source>
        <dbReference type="ARBA" id="ARBA00022801"/>
    </source>
</evidence>
<evidence type="ECO:0000256" key="4">
    <source>
        <dbReference type="ARBA" id="ARBA00008343"/>
    </source>
</evidence>
<comment type="cofactor">
    <cofactor evidence="2">
        <name>[4Fe-4S] cluster</name>
        <dbReference type="ChEBI" id="CHEBI:49883"/>
    </cofactor>
</comment>
<keyword evidence="9" id="KW-0227">DNA damage</keyword>
<dbReference type="RefSeq" id="WP_140453508.1">
    <property type="nucleotide sequence ID" value="NZ_VFRP01000004.1"/>
</dbReference>
<evidence type="ECO:0000256" key="12">
    <source>
        <dbReference type="ARBA" id="ARBA00023014"/>
    </source>
</evidence>
<evidence type="ECO:0000313" key="17">
    <source>
        <dbReference type="Proteomes" id="UP000319255"/>
    </source>
</evidence>
<keyword evidence="13" id="KW-0234">DNA repair</keyword>